<gene>
    <name evidence="2" type="ORF">AXX12_08675</name>
</gene>
<dbReference type="AlphaFoldDB" id="A0A154BRA6"/>
<keyword evidence="3" id="KW-1185">Reference proteome</keyword>
<dbReference type="InterPro" id="IPR017896">
    <property type="entry name" value="4Fe4S_Fe-S-bd"/>
</dbReference>
<dbReference type="InterPro" id="IPR023210">
    <property type="entry name" value="NADP_OxRdtase_dom"/>
</dbReference>
<reference evidence="2 3" key="1">
    <citation type="submission" date="2016-02" db="EMBL/GenBank/DDBJ databases">
        <title>Anaerosporomusa subterraneum gen. nov., sp. nov., a spore-forming obligate anaerobe isolated from saprolite.</title>
        <authorList>
            <person name="Choi J.K."/>
            <person name="Shah M."/>
            <person name="Yee N."/>
        </authorList>
    </citation>
    <scope>NUCLEOTIDE SEQUENCE [LARGE SCALE GENOMIC DNA]</scope>
    <source>
        <strain evidence="2 3">RU4</strain>
    </source>
</reference>
<dbReference type="Pfam" id="PF13187">
    <property type="entry name" value="Fer4_9"/>
    <property type="match status" value="1"/>
</dbReference>
<evidence type="ECO:0000313" key="3">
    <source>
        <dbReference type="Proteomes" id="UP000076268"/>
    </source>
</evidence>
<dbReference type="Proteomes" id="UP000076268">
    <property type="component" value="Unassembled WGS sequence"/>
</dbReference>
<dbReference type="STRING" id="1794912.AXX12_08675"/>
<name>A0A154BRA6_ANASB</name>
<protein>
    <recommendedName>
        <fullName evidence="1">4Fe-4S ferredoxin-type domain-containing protein</fullName>
    </recommendedName>
</protein>
<dbReference type="Gene3D" id="3.20.20.100">
    <property type="entry name" value="NADP-dependent oxidoreductase domain"/>
    <property type="match status" value="1"/>
</dbReference>
<accession>A0A154BRA6</accession>
<dbReference type="PROSITE" id="PS51379">
    <property type="entry name" value="4FE4S_FER_2"/>
    <property type="match status" value="1"/>
</dbReference>
<dbReference type="InterPro" id="IPR053135">
    <property type="entry name" value="AKR2_Oxidoreductase"/>
</dbReference>
<dbReference type="InterPro" id="IPR036812">
    <property type="entry name" value="NAD(P)_OxRdtase_dom_sf"/>
</dbReference>
<feature type="domain" description="4Fe-4S ferredoxin-type" evidence="1">
    <location>
        <begin position="338"/>
        <end position="369"/>
    </location>
</feature>
<sequence length="498" mass="55850">MTIFDNIFPLGIGTNRFKINGPNDSQGIEVAAAMVAAALDAGLSYIDIGYSYSRGMAETVCKLAFQRTKATRNVTIKSSFITDTKADDALRRVETSFSNMAIDHAAYFVIWNIESYAQFAEIMRKGALYEGALKVKERGLIDHICFSTHAPAAEIIKIIESGAFEGATISFSVLNSSVMQPVLECAARNSVGIVVMNPLGGGIVPQNSEYYSFLKNQSDNSVPTAALRFVAAHPAVNIVLSGMSTMEEFQHNLGAFQEGNAESDQDRIKRVHTGLRRLDGFCTGCRYCEGCPAQIPVSSFMQSNNSRLFQPTPAYNRTEPELLKNIQLFRKLYLDFHILPESGNNPCIQCGKCEKHCTQGLKIIQVIDEIYTNMQRRAFLQNARRERLKELLHSKSYKLVGFYPGAGYSNEIVRLYKSFFGEPDFKIVFFDSNPRLWNTVNEGITVYPPDQIESLHPEIIVVSNYIYQDEIYNSIKHHENDGILVVKLHHPDDVPWVF</sequence>
<dbReference type="RefSeq" id="WP_066242067.1">
    <property type="nucleotide sequence ID" value="NZ_LSGP01000017.1"/>
</dbReference>
<dbReference type="SUPFAM" id="SSF51430">
    <property type="entry name" value="NAD(P)-linked oxidoreductase"/>
    <property type="match status" value="1"/>
</dbReference>
<evidence type="ECO:0000259" key="1">
    <source>
        <dbReference type="PROSITE" id="PS51379"/>
    </source>
</evidence>
<organism evidence="2 3">
    <name type="scientific">Anaerosporomusa subterranea</name>
    <dbReference type="NCBI Taxonomy" id="1794912"/>
    <lineage>
        <taxon>Bacteria</taxon>
        <taxon>Bacillati</taxon>
        <taxon>Bacillota</taxon>
        <taxon>Negativicutes</taxon>
        <taxon>Acetonemataceae</taxon>
        <taxon>Anaerosporomusa</taxon>
    </lineage>
</organism>
<comment type="caution">
    <text evidence="2">The sequence shown here is derived from an EMBL/GenBank/DDBJ whole genome shotgun (WGS) entry which is preliminary data.</text>
</comment>
<dbReference type="EMBL" id="LSGP01000017">
    <property type="protein sequence ID" value="KYZ76497.1"/>
    <property type="molecule type" value="Genomic_DNA"/>
</dbReference>
<dbReference type="Pfam" id="PF00248">
    <property type="entry name" value="Aldo_ket_red"/>
    <property type="match status" value="1"/>
</dbReference>
<dbReference type="PANTHER" id="PTHR43312:SF1">
    <property type="entry name" value="NADP-DEPENDENT OXIDOREDUCTASE DOMAIN-CONTAINING PROTEIN"/>
    <property type="match status" value="1"/>
</dbReference>
<proteinExistence type="predicted"/>
<dbReference type="PANTHER" id="PTHR43312">
    <property type="entry name" value="D-THREO-ALDOSE 1-DEHYDROGENASE"/>
    <property type="match status" value="1"/>
</dbReference>
<evidence type="ECO:0000313" key="2">
    <source>
        <dbReference type="EMBL" id="KYZ76497.1"/>
    </source>
</evidence>
<dbReference type="OrthoDB" id="9773828at2"/>
<dbReference type="Gene3D" id="3.40.50.720">
    <property type="entry name" value="NAD(P)-binding Rossmann-like Domain"/>
    <property type="match status" value="1"/>
</dbReference>